<dbReference type="AlphaFoldDB" id="A0AAD7J949"/>
<sequence>MYRQYSRNLQLLKSGLAGQGTLSAGQIRFKATTPPAPPRPPRADLQSIPGALRELLPPPRQRDPNAPPRRGRRPLFYIALISPLFIWIALERYFDPKPRLEKKRKRLLRERIERLREHSRGKPQFTDTRSVLAYVRLILDTMLPEEYRRNMKWDDVYALLAEECPNDLLRWLQELCPIIYELSLQSENEEGEMKVAERIQESADDILRKCFLAVHRRFPPGSVTRAS</sequence>
<comment type="caution">
    <text evidence="2">The sequence shown here is derived from an EMBL/GenBank/DDBJ whole genome shotgun (WGS) entry which is preliminary data.</text>
</comment>
<protein>
    <submittedName>
        <fullName evidence="2">Uncharacterized protein</fullName>
    </submittedName>
</protein>
<evidence type="ECO:0000256" key="1">
    <source>
        <dbReference type="SAM" id="Phobius"/>
    </source>
</evidence>
<keyword evidence="1" id="KW-0472">Membrane</keyword>
<name>A0AAD7J949_9AGAR</name>
<dbReference type="EMBL" id="JARJLG010000056">
    <property type="protein sequence ID" value="KAJ7758162.1"/>
    <property type="molecule type" value="Genomic_DNA"/>
</dbReference>
<feature type="transmembrane region" description="Helical" evidence="1">
    <location>
        <begin position="75"/>
        <end position="94"/>
    </location>
</feature>
<evidence type="ECO:0000313" key="3">
    <source>
        <dbReference type="Proteomes" id="UP001215280"/>
    </source>
</evidence>
<organism evidence="2 3">
    <name type="scientific">Mycena maculata</name>
    <dbReference type="NCBI Taxonomy" id="230809"/>
    <lineage>
        <taxon>Eukaryota</taxon>
        <taxon>Fungi</taxon>
        <taxon>Dikarya</taxon>
        <taxon>Basidiomycota</taxon>
        <taxon>Agaricomycotina</taxon>
        <taxon>Agaricomycetes</taxon>
        <taxon>Agaricomycetidae</taxon>
        <taxon>Agaricales</taxon>
        <taxon>Marasmiineae</taxon>
        <taxon>Mycenaceae</taxon>
        <taxon>Mycena</taxon>
    </lineage>
</organism>
<keyword evidence="1" id="KW-1133">Transmembrane helix</keyword>
<keyword evidence="3" id="KW-1185">Reference proteome</keyword>
<accession>A0AAD7J949</accession>
<keyword evidence="1" id="KW-0812">Transmembrane</keyword>
<gene>
    <name evidence="2" type="ORF">DFH07DRAFT_958507</name>
</gene>
<evidence type="ECO:0000313" key="2">
    <source>
        <dbReference type="EMBL" id="KAJ7758162.1"/>
    </source>
</evidence>
<proteinExistence type="predicted"/>
<reference evidence="2" key="1">
    <citation type="submission" date="2023-03" db="EMBL/GenBank/DDBJ databases">
        <title>Massive genome expansion in bonnet fungi (Mycena s.s.) driven by repeated elements and novel gene families across ecological guilds.</title>
        <authorList>
            <consortium name="Lawrence Berkeley National Laboratory"/>
            <person name="Harder C.B."/>
            <person name="Miyauchi S."/>
            <person name="Viragh M."/>
            <person name="Kuo A."/>
            <person name="Thoen E."/>
            <person name="Andreopoulos B."/>
            <person name="Lu D."/>
            <person name="Skrede I."/>
            <person name="Drula E."/>
            <person name="Henrissat B."/>
            <person name="Morin E."/>
            <person name="Kohler A."/>
            <person name="Barry K."/>
            <person name="LaButti K."/>
            <person name="Morin E."/>
            <person name="Salamov A."/>
            <person name="Lipzen A."/>
            <person name="Mereny Z."/>
            <person name="Hegedus B."/>
            <person name="Baldrian P."/>
            <person name="Stursova M."/>
            <person name="Weitz H."/>
            <person name="Taylor A."/>
            <person name="Grigoriev I.V."/>
            <person name="Nagy L.G."/>
            <person name="Martin F."/>
            <person name="Kauserud H."/>
        </authorList>
    </citation>
    <scope>NUCLEOTIDE SEQUENCE</scope>
    <source>
        <strain evidence="2">CBHHK188m</strain>
    </source>
</reference>
<dbReference type="Proteomes" id="UP001215280">
    <property type="component" value="Unassembled WGS sequence"/>
</dbReference>